<name>A0ACA9SVY0_9GLOM</name>
<feature type="non-terminal residue" evidence="1">
    <location>
        <position position="61"/>
    </location>
</feature>
<dbReference type="EMBL" id="CAJVQC010169838">
    <property type="protein sequence ID" value="CAG8850238.1"/>
    <property type="molecule type" value="Genomic_DNA"/>
</dbReference>
<reference evidence="1" key="1">
    <citation type="submission" date="2021-06" db="EMBL/GenBank/DDBJ databases">
        <authorList>
            <person name="Kallberg Y."/>
            <person name="Tangrot J."/>
            <person name="Rosling A."/>
        </authorList>
    </citation>
    <scope>NUCLEOTIDE SEQUENCE</scope>
    <source>
        <strain evidence="1">MA461A</strain>
    </source>
</reference>
<dbReference type="Proteomes" id="UP000789920">
    <property type="component" value="Unassembled WGS sequence"/>
</dbReference>
<sequence length="61" mass="6444">QGGLQRTGLITHPAIERQGGLQRTGLITHPAIERGLNAMRSLTSREDGNGLASLLTQPLNG</sequence>
<keyword evidence="2" id="KW-1185">Reference proteome</keyword>
<protein>
    <submittedName>
        <fullName evidence="1">28881_t:CDS:1</fullName>
    </submittedName>
</protein>
<accession>A0ACA9SVY0</accession>
<proteinExistence type="predicted"/>
<organism evidence="1 2">
    <name type="scientific">Racocetra persica</name>
    <dbReference type="NCBI Taxonomy" id="160502"/>
    <lineage>
        <taxon>Eukaryota</taxon>
        <taxon>Fungi</taxon>
        <taxon>Fungi incertae sedis</taxon>
        <taxon>Mucoromycota</taxon>
        <taxon>Glomeromycotina</taxon>
        <taxon>Glomeromycetes</taxon>
        <taxon>Diversisporales</taxon>
        <taxon>Gigasporaceae</taxon>
        <taxon>Racocetra</taxon>
    </lineage>
</organism>
<comment type="caution">
    <text evidence="1">The sequence shown here is derived from an EMBL/GenBank/DDBJ whole genome shotgun (WGS) entry which is preliminary data.</text>
</comment>
<feature type="non-terminal residue" evidence="1">
    <location>
        <position position="1"/>
    </location>
</feature>
<gene>
    <name evidence="1" type="ORF">RPERSI_LOCUS35987</name>
</gene>
<evidence type="ECO:0000313" key="2">
    <source>
        <dbReference type="Proteomes" id="UP000789920"/>
    </source>
</evidence>
<evidence type="ECO:0000313" key="1">
    <source>
        <dbReference type="EMBL" id="CAG8850238.1"/>
    </source>
</evidence>